<evidence type="ECO:0000313" key="1">
    <source>
        <dbReference type="EMBL" id="MBH8589153.1"/>
    </source>
</evidence>
<dbReference type="Proteomes" id="UP000641910">
    <property type="component" value="Unassembled WGS sequence"/>
</dbReference>
<dbReference type="RefSeq" id="WP_037996010.1">
    <property type="nucleotide sequence ID" value="NZ_CP039710.1"/>
</dbReference>
<comment type="caution">
    <text evidence="1">The sequence shown here is derived from an EMBL/GenBank/DDBJ whole genome shotgun (WGS) entry which is preliminary data.</text>
</comment>
<dbReference type="EMBL" id="JAECVU010000006">
    <property type="protein sequence ID" value="MBH8589153.1"/>
    <property type="molecule type" value="Genomic_DNA"/>
</dbReference>
<reference evidence="1 2" key="1">
    <citation type="submission" date="2020-12" db="EMBL/GenBank/DDBJ databases">
        <title>WGS of Thermoactinomyces spp.</title>
        <authorList>
            <person name="Cheng K."/>
        </authorList>
    </citation>
    <scope>NUCLEOTIDE SEQUENCE [LARGE SCALE GENOMIC DNA]</scope>
    <source>
        <strain evidence="2">CICC 10650\ACCC 41061</strain>
    </source>
</reference>
<organism evidence="1 2">
    <name type="scientific">Thermoactinomyces vulgaris</name>
    <dbReference type="NCBI Taxonomy" id="2026"/>
    <lineage>
        <taxon>Bacteria</taxon>
        <taxon>Bacillati</taxon>
        <taxon>Bacillota</taxon>
        <taxon>Bacilli</taxon>
        <taxon>Bacillales</taxon>
        <taxon>Thermoactinomycetaceae</taxon>
        <taxon>Thermoactinomyces</taxon>
    </lineage>
</organism>
<accession>A0ABS0QIM2</accession>
<name>A0ABS0QIM2_THEVU</name>
<proteinExistence type="predicted"/>
<keyword evidence="2" id="KW-1185">Reference proteome</keyword>
<sequence>MASYLVIEGEQVNQNTIHNQCFIVEANSSQEAKQFFIRKVGIHDRLFLEDVYNRSINMGLVEHFGYDLLSWQGVPKPRYEKDKMDELFKNRVRELFEDHHEWAETYIEYMLYEKDIEFPEEMLAYLYYELEYRKIIVIPINEIKRF</sequence>
<evidence type="ECO:0000313" key="2">
    <source>
        <dbReference type="Proteomes" id="UP000641910"/>
    </source>
</evidence>
<gene>
    <name evidence="1" type="ORF">I8U22_10080</name>
</gene>
<protein>
    <submittedName>
        <fullName evidence="1">Uncharacterized protein</fullName>
    </submittedName>
</protein>